<name>A0A139HIP5_9PEZI</name>
<accession>A0A139HIP5</accession>
<evidence type="ECO:0000313" key="2">
    <source>
        <dbReference type="EMBL" id="KXT02355.1"/>
    </source>
</evidence>
<gene>
    <name evidence="2" type="ORF">AC578_258</name>
</gene>
<evidence type="ECO:0000313" key="3">
    <source>
        <dbReference type="Proteomes" id="UP000070133"/>
    </source>
</evidence>
<protein>
    <submittedName>
        <fullName evidence="2">Uncharacterized protein</fullName>
    </submittedName>
</protein>
<feature type="region of interest" description="Disordered" evidence="1">
    <location>
        <begin position="56"/>
        <end position="75"/>
    </location>
</feature>
<feature type="compositionally biased region" description="Basic and acidic residues" evidence="1">
    <location>
        <begin position="1"/>
        <end position="11"/>
    </location>
</feature>
<comment type="caution">
    <text evidence="2">The sequence shown here is derived from an EMBL/GenBank/DDBJ whole genome shotgun (WGS) entry which is preliminary data.</text>
</comment>
<dbReference type="Proteomes" id="UP000070133">
    <property type="component" value="Unassembled WGS sequence"/>
</dbReference>
<proteinExistence type="predicted"/>
<reference evidence="2 3" key="1">
    <citation type="submission" date="2015-07" db="EMBL/GenBank/DDBJ databases">
        <title>Comparative genomics of the Sigatoka disease complex on banana suggests a link between parallel evolutionary changes in Pseudocercospora fijiensis and Pseudocercospora eumusae and increased virulence on the banana host.</title>
        <authorList>
            <person name="Chang T.-C."/>
            <person name="Salvucci A."/>
            <person name="Crous P.W."/>
            <person name="Stergiopoulos I."/>
        </authorList>
    </citation>
    <scope>NUCLEOTIDE SEQUENCE [LARGE SCALE GENOMIC DNA]</scope>
    <source>
        <strain evidence="2 3">CBS 114824</strain>
    </source>
</reference>
<organism evidence="2 3">
    <name type="scientific">Pseudocercospora eumusae</name>
    <dbReference type="NCBI Taxonomy" id="321146"/>
    <lineage>
        <taxon>Eukaryota</taxon>
        <taxon>Fungi</taxon>
        <taxon>Dikarya</taxon>
        <taxon>Ascomycota</taxon>
        <taxon>Pezizomycotina</taxon>
        <taxon>Dothideomycetes</taxon>
        <taxon>Dothideomycetidae</taxon>
        <taxon>Mycosphaerellales</taxon>
        <taxon>Mycosphaerellaceae</taxon>
        <taxon>Pseudocercospora</taxon>
    </lineage>
</organism>
<evidence type="ECO:0000256" key="1">
    <source>
        <dbReference type="SAM" id="MobiDB-lite"/>
    </source>
</evidence>
<feature type="region of interest" description="Disordered" evidence="1">
    <location>
        <begin position="1"/>
        <end position="31"/>
    </location>
</feature>
<sequence length="75" mass="8144">MEKEDAIRDEDAWSNVTSHDMGYEEDTPSEENACPNVVYAALLVAPHLNSDAIKIPQSDFGGEDFAESEGVTRAG</sequence>
<dbReference type="EMBL" id="LFZN01000043">
    <property type="protein sequence ID" value="KXT02355.1"/>
    <property type="molecule type" value="Genomic_DNA"/>
</dbReference>
<keyword evidence="3" id="KW-1185">Reference proteome</keyword>
<dbReference type="AlphaFoldDB" id="A0A139HIP5"/>